<dbReference type="Pfam" id="PF01494">
    <property type="entry name" value="FAD_binding_3"/>
    <property type="match status" value="1"/>
</dbReference>
<dbReference type="Gene3D" id="3.50.50.60">
    <property type="entry name" value="FAD/NAD(P)-binding domain"/>
    <property type="match status" value="1"/>
</dbReference>
<dbReference type="GO" id="GO:0044550">
    <property type="term" value="P:secondary metabolite biosynthetic process"/>
    <property type="evidence" value="ECO:0007669"/>
    <property type="project" value="TreeGrafter"/>
</dbReference>
<feature type="transmembrane region" description="Helical" evidence="4">
    <location>
        <begin position="127"/>
        <end position="149"/>
    </location>
</feature>
<keyword evidence="4" id="KW-0812">Transmembrane</keyword>
<dbReference type="SUPFAM" id="SSF51905">
    <property type="entry name" value="FAD/NAD(P)-binding domain"/>
    <property type="match status" value="1"/>
</dbReference>
<feature type="transmembrane region" description="Helical" evidence="4">
    <location>
        <begin position="13"/>
        <end position="30"/>
    </location>
</feature>
<dbReference type="InterPro" id="IPR036188">
    <property type="entry name" value="FAD/NAD-bd_sf"/>
</dbReference>
<evidence type="ECO:0000256" key="4">
    <source>
        <dbReference type="SAM" id="Phobius"/>
    </source>
</evidence>
<dbReference type="InterPro" id="IPR049326">
    <property type="entry name" value="Rhodopsin_dom_fungi"/>
</dbReference>
<feature type="transmembrane region" description="Helical" evidence="4">
    <location>
        <begin position="175"/>
        <end position="194"/>
    </location>
</feature>
<evidence type="ECO:0000256" key="2">
    <source>
        <dbReference type="ARBA" id="ARBA00022827"/>
    </source>
</evidence>
<reference evidence="7" key="2">
    <citation type="submission" date="2020-08" db="EMBL/GenBank/DDBJ databases">
        <title>Draft Genome Sequence of Cumin Blight Pathogen Alternaria burnsii.</title>
        <authorList>
            <person name="Feng Z."/>
        </authorList>
    </citation>
    <scope>NUCLEOTIDE SEQUENCE</scope>
    <source>
        <strain evidence="7">CBS107.38</strain>
    </source>
</reference>
<dbReference type="RefSeq" id="XP_038784663.1">
    <property type="nucleotide sequence ID" value="XM_038932175.1"/>
</dbReference>
<dbReference type="Proteomes" id="UP000596902">
    <property type="component" value="Unassembled WGS sequence"/>
</dbReference>
<dbReference type="PRINTS" id="PR00420">
    <property type="entry name" value="RNGMNOXGNASE"/>
</dbReference>
<evidence type="ECO:0000259" key="5">
    <source>
        <dbReference type="Pfam" id="PF01494"/>
    </source>
</evidence>
<evidence type="ECO:0000256" key="1">
    <source>
        <dbReference type="ARBA" id="ARBA00022630"/>
    </source>
</evidence>
<dbReference type="EMBL" id="JAAABM010000010">
    <property type="protein sequence ID" value="KAF7674368.1"/>
    <property type="molecule type" value="Genomic_DNA"/>
</dbReference>
<dbReference type="GO" id="GO:0071949">
    <property type="term" value="F:FAD binding"/>
    <property type="evidence" value="ECO:0007669"/>
    <property type="project" value="InterPro"/>
</dbReference>
<protein>
    <submittedName>
        <fullName evidence="7">Feruloyl esterase b</fullName>
    </submittedName>
</protein>
<keyword evidence="1" id="KW-0285">Flavoprotein</keyword>
<dbReference type="SUPFAM" id="SSF54373">
    <property type="entry name" value="FAD-linked reductases, C-terminal domain"/>
    <property type="match status" value="1"/>
</dbReference>
<feature type="transmembrane region" description="Helical" evidence="4">
    <location>
        <begin position="206"/>
        <end position="225"/>
    </location>
</feature>
<keyword evidence="8" id="KW-1185">Reference proteome</keyword>
<dbReference type="AlphaFoldDB" id="A0A8H7EDB1"/>
<evidence type="ECO:0000313" key="8">
    <source>
        <dbReference type="Proteomes" id="UP000596902"/>
    </source>
</evidence>
<dbReference type="PANTHER" id="PTHR46720:SF3">
    <property type="entry name" value="FAD-BINDING DOMAIN-CONTAINING PROTEIN-RELATED"/>
    <property type="match status" value="1"/>
</dbReference>
<evidence type="ECO:0000313" key="7">
    <source>
        <dbReference type="EMBL" id="KAF7674368.1"/>
    </source>
</evidence>
<proteinExistence type="predicted"/>
<feature type="domain" description="Rhodopsin" evidence="6">
    <location>
        <begin position="31"/>
        <end position="266"/>
    </location>
</feature>
<name>A0A8H7EDB1_9PLEO</name>
<keyword evidence="4" id="KW-1133">Transmembrane helix</keyword>
<feature type="transmembrane region" description="Helical" evidence="4">
    <location>
        <begin position="42"/>
        <end position="64"/>
    </location>
</feature>
<dbReference type="GO" id="GO:0016491">
    <property type="term" value="F:oxidoreductase activity"/>
    <property type="evidence" value="ECO:0007669"/>
    <property type="project" value="UniProtKB-KW"/>
</dbReference>
<dbReference type="Pfam" id="PF20684">
    <property type="entry name" value="Fung_rhodopsin"/>
    <property type="match status" value="1"/>
</dbReference>
<reference evidence="7" key="1">
    <citation type="submission" date="2020-01" db="EMBL/GenBank/DDBJ databases">
        <authorList>
            <person name="Feng Z.H.Z."/>
        </authorList>
    </citation>
    <scope>NUCLEOTIDE SEQUENCE</scope>
    <source>
        <strain evidence="7">CBS107.38</strain>
    </source>
</reference>
<feature type="domain" description="FAD-binding" evidence="5">
    <location>
        <begin position="565"/>
        <end position="799"/>
    </location>
</feature>
<keyword evidence="3" id="KW-0560">Oxidoreductase</keyword>
<comment type="caution">
    <text evidence="7">The sequence shown here is derived from an EMBL/GenBank/DDBJ whole genome shotgun (WGS) entry which is preliminary data.</text>
</comment>
<gene>
    <name evidence="7" type="ORF">GT037_007128</name>
</gene>
<sequence length="856" mass="94860">MIFSAYEGQQKDLQWVTVTLTAISTVLLIWRITNTITSRGWLGLEDVFVIMANIWLVLLAAFIYRSTTYGFGTRLVDIARDGGNATEALKSFWLTQSFYTLTNGFNKMAFLALYYRVFALKRFRQACIVLGVISVGWTISYVVVCIFQCTPVPRVYDRTIPGTCINFFWHRWSNAISNLLTDLAIFILPMPVIFRLNMSKGSRIGLMVLFSIGFFICLTTALRMSTLPLTLRTREPTWQSAPTNLWSFIEAATGVITACLLSLRKSIGGLWPKRWRSNKGTSGAYQHYSGSNGIGLGISRPRTGNAHQDAFAMGAMRSGARGKVETLGDISPSESQERIIEESKPGVHITSQPRRSNSTKSEHLVLQGITVTHDVEDISSGCEIAERIILHTFTTQRRSFSTGSAMQPDVFDKRQALVSEPRVCKVSVRPTKRGAPCILGGGIAGLTLTVALLTKCPHIKVTLYESAAAFGEIGAGVGFSPVMVRTMGMIDPRIEAAFIKCNKGNVNPDPPVWFTARVGDKRKKGVELGEESFTIPAREGPNGGVHRAQFLDELVKLVPEGVAQFKKRLRDITEATDGSGDAILHFADGSTAQHSAILGCDGIKSRVRQIVLGDVPEAQAVFSGKYAYRGIFPMTKAIEILGEEIPKMPQMWLGYHAHILTFPIANGTLFNVVAFGSRPTWEDKNWVVQTSRDEMMEDFKHFIPAAQKIIENMQKPDIWALFYYLPAATYYTIKPLICLVGDAAHASTPQQGSGAGMCIEDVHVLSELLSACRQKEQLTNVFHAYDAVRRPRSQRLVATSKEAGKLWEFEGEGVGDDLNALRNNALSRMDWIWDHEISKDLMTAKLMMKEGLPNTP</sequence>
<dbReference type="InterPro" id="IPR051104">
    <property type="entry name" value="FAD_monoxygenase"/>
</dbReference>
<dbReference type="GeneID" id="62205353"/>
<dbReference type="InterPro" id="IPR002938">
    <property type="entry name" value="FAD-bd"/>
</dbReference>
<evidence type="ECO:0000259" key="6">
    <source>
        <dbReference type="Pfam" id="PF20684"/>
    </source>
</evidence>
<keyword evidence="4" id="KW-0472">Membrane</keyword>
<feature type="transmembrane region" description="Helical" evidence="4">
    <location>
        <begin position="97"/>
        <end position="115"/>
    </location>
</feature>
<organism evidence="7 8">
    <name type="scientific">Alternaria burnsii</name>
    <dbReference type="NCBI Taxonomy" id="1187904"/>
    <lineage>
        <taxon>Eukaryota</taxon>
        <taxon>Fungi</taxon>
        <taxon>Dikarya</taxon>
        <taxon>Ascomycota</taxon>
        <taxon>Pezizomycotina</taxon>
        <taxon>Dothideomycetes</taxon>
        <taxon>Pleosporomycetidae</taxon>
        <taxon>Pleosporales</taxon>
        <taxon>Pleosporineae</taxon>
        <taxon>Pleosporaceae</taxon>
        <taxon>Alternaria</taxon>
        <taxon>Alternaria sect. Alternaria</taxon>
    </lineage>
</organism>
<evidence type="ECO:0000256" key="3">
    <source>
        <dbReference type="ARBA" id="ARBA00023002"/>
    </source>
</evidence>
<keyword evidence="2" id="KW-0274">FAD</keyword>
<dbReference type="PANTHER" id="PTHR46720">
    <property type="entry name" value="HYDROXYLASE, PUTATIVE (AFU_ORTHOLOGUE AFUA_3G01460)-RELATED"/>
    <property type="match status" value="1"/>
</dbReference>
<accession>A0A8H7EDB1</accession>